<dbReference type="Proteomes" id="UP000092018">
    <property type="component" value="Chromosome 1"/>
</dbReference>
<keyword evidence="1" id="KW-0808">Transferase</keyword>
<dbReference type="InterPro" id="IPR050680">
    <property type="entry name" value="YpeA/RimI_acetyltransf"/>
</dbReference>
<dbReference type="PANTHER" id="PTHR43420:SF47">
    <property type="entry name" value="N-ACETYLTRANSFERASE DOMAIN-CONTAINING PROTEIN"/>
    <property type="match status" value="1"/>
</dbReference>
<gene>
    <name evidence="4" type="ORF">A6E01_06120</name>
</gene>
<dbReference type="Gene3D" id="3.40.630.30">
    <property type="match status" value="1"/>
</dbReference>
<organism evidence="4 5">
    <name type="scientific">Vibrio breoganii</name>
    <dbReference type="NCBI Taxonomy" id="553239"/>
    <lineage>
        <taxon>Bacteria</taxon>
        <taxon>Pseudomonadati</taxon>
        <taxon>Pseudomonadota</taxon>
        <taxon>Gammaproteobacteria</taxon>
        <taxon>Vibrionales</taxon>
        <taxon>Vibrionaceae</taxon>
        <taxon>Vibrio</taxon>
    </lineage>
</organism>
<reference evidence="4 5" key="1">
    <citation type="submission" date="2016-06" db="EMBL/GenBank/DDBJ databases">
        <title>Adaptive Radiation by Waves of Gene Transfer Leads to Fine-Scale Resource Partitioning in Marine Microbes.</title>
        <authorList>
            <person name="Hehemann J.-H."/>
            <person name="Arevalo P."/>
            <person name="Datta M.S."/>
            <person name="Yu X."/>
            <person name="Corzett C."/>
            <person name="Henschel A."/>
            <person name="Preheim S.P."/>
            <person name="Timberlake S."/>
            <person name="Alm E.J."/>
            <person name="Polz M.F."/>
        </authorList>
    </citation>
    <scope>NUCLEOTIDE SEQUENCE [LARGE SCALE GENOMIC DNA]</scope>
    <source>
        <strain evidence="4 5">FF50</strain>
    </source>
</reference>
<name>A0AAN1CRU2_9VIBR</name>
<dbReference type="PANTHER" id="PTHR43420">
    <property type="entry name" value="ACETYLTRANSFERASE"/>
    <property type="match status" value="1"/>
</dbReference>
<evidence type="ECO:0000256" key="1">
    <source>
        <dbReference type="ARBA" id="ARBA00022679"/>
    </source>
</evidence>
<dbReference type="InterPro" id="IPR000182">
    <property type="entry name" value="GNAT_dom"/>
</dbReference>
<feature type="domain" description="N-acetyltransferase" evidence="3">
    <location>
        <begin position="1"/>
        <end position="151"/>
    </location>
</feature>
<evidence type="ECO:0000313" key="4">
    <source>
        <dbReference type="EMBL" id="ANO32797.1"/>
    </source>
</evidence>
<dbReference type="SUPFAM" id="SSF55729">
    <property type="entry name" value="Acyl-CoA N-acyltransferases (Nat)"/>
    <property type="match status" value="1"/>
</dbReference>
<dbReference type="KEGG" id="vbr:A6E01_06120"/>
<protein>
    <submittedName>
        <fullName evidence="4">GNAT family acetyltransferase</fullName>
    </submittedName>
</protein>
<proteinExistence type="predicted"/>
<evidence type="ECO:0000256" key="2">
    <source>
        <dbReference type="ARBA" id="ARBA00023315"/>
    </source>
</evidence>
<dbReference type="RefSeq" id="WP_065209815.1">
    <property type="nucleotide sequence ID" value="NZ_CP016177.1"/>
</dbReference>
<accession>A0AAN1CRU2</accession>
<evidence type="ECO:0000313" key="5">
    <source>
        <dbReference type="Proteomes" id="UP000092018"/>
    </source>
</evidence>
<evidence type="ECO:0000259" key="3">
    <source>
        <dbReference type="PROSITE" id="PS51186"/>
    </source>
</evidence>
<keyword evidence="2" id="KW-0012">Acyltransferase</keyword>
<dbReference type="AlphaFoldDB" id="A0AAN1CRU2"/>
<dbReference type="EMBL" id="CP016177">
    <property type="protein sequence ID" value="ANO32797.1"/>
    <property type="molecule type" value="Genomic_DNA"/>
</dbReference>
<sequence length="151" mass="17398">MKLVQVTKDNLRKVVNLKLDETQIGLVSDNVLSMAQAAVNKDYQPRVVVVKGQIVGFLMYSEWLNADWAPVPRPNEYYIFRVMTDRNHQGKGYGRLMMNKVLEEIRAKNPKAIHIGYSESNQVARNFYQSLGFVEYGHFNWGDVAAKIEFK</sequence>
<dbReference type="CDD" id="cd04301">
    <property type="entry name" value="NAT_SF"/>
    <property type="match status" value="1"/>
</dbReference>
<dbReference type="PROSITE" id="PS51186">
    <property type="entry name" value="GNAT"/>
    <property type="match status" value="1"/>
</dbReference>
<dbReference type="InterPro" id="IPR016181">
    <property type="entry name" value="Acyl_CoA_acyltransferase"/>
</dbReference>
<dbReference type="Pfam" id="PF00583">
    <property type="entry name" value="Acetyltransf_1"/>
    <property type="match status" value="1"/>
</dbReference>
<dbReference type="GO" id="GO:0016747">
    <property type="term" value="F:acyltransferase activity, transferring groups other than amino-acyl groups"/>
    <property type="evidence" value="ECO:0007669"/>
    <property type="project" value="InterPro"/>
</dbReference>